<evidence type="ECO:0000256" key="1">
    <source>
        <dbReference type="SAM" id="MobiDB-lite"/>
    </source>
</evidence>
<dbReference type="PANTHER" id="PTHR35392">
    <property type="entry name" value="ZN(II)2CYS6 TRANSCRIPTION FACTOR (EUROFUNG)-RELATED-RELATED"/>
    <property type="match status" value="1"/>
</dbReference>
<evidence type="ECO:0000313" key="3">
    <source>
        <dbReference type="Proteomes" id="UP000799772"/>
    </source>
</evidence>
<accession>A0A9P4I3V5</accession>
<feature type="region of interest" description="Disordered" evidence="1">
    <location>
        <begin position="128"/>
        <end position="183"/>
    </location>
</feature>
<feature type="compositionally biased region" description="Polar residues" evidence="1">
    <location>
        <begin position="75"/>
        <end position="89"/>
    </location>
</feature>
<keyword evidence="3" id="KW-1185">Reference proteome</keyword>
<feature type="compositionally biased region" description="Polar residues" evidence="1">
    <location>
        <begin position="138"/>
        <end position="149"/>
    </location>
</feature>
<feature type="region of interest" description="Disordered" evidence="1">
    <location>
        <begin position="75"/>
        <end position="99"/>
    </location>
</feature>
<feature type="region of interest" description="Disordered" evidence="1">
    <location>
        <begin position="310"/>
        <end position="329"/>
    </location>
</feature>
<dbReference type="Proteomes" id="UP000799772">
    <property type="component" value="Unassembled WGS sequence"/>
</dbReference>
<dbReference type="AlphaFoldDB" id="A0A9P4I3V5"/>
<evidence type="ECO:0000313" key="2">
    <source>
        <dbReference type="EMBL" id="KAF2094490.1"/>
    </source>
</evidence>
<gene>
    <name evidence="2" type="ORF">NA57DRAFT_80296</name>
</gene>
<protein>
    <recommendedName>
        <fullName evidence="4">Zn(2)-C6 fungal-type domain-containing protein</fullName>
    </recommendedName>
</protein>
<dbReference type="InterPro" id="IPR052973">
    <property type="entry name" value="Fungal_sec-metab_reg_TF"/>
</dbReference>
<dbReference type="EMBL" id="ML978134">
    <property type="protein sequence ID" value="KAF2094490.1"/>
    <property type="molecule type" value="Genomic_DNA"/>
</dbReference>
<feature type="compositionally biased region" description="Basic and acidic residues" evidence="1">
    <location>
        <begin position="150"/>
        <end position="162"/>
    </location>
</feature>
<evidence type="ECO:0008006" key="4">
    <source>
        <dbReference type="Google" id="ProtNLM"/>
    </source>
</evidence>
<organism evidence="2 3">
    <name type="scientific">Rhizodiscina lignyota</name>
    <dbReference type="NCBI Taxonomy" id="1504668"/>
    <lineage>
        <taxon>Eukaryota</taxon>
        <taxon>Fungi</taxon>
        <taxon>Dikarya</taxon>
        <taxon>Ascomycota</taxon>
        <taxon>Pezizomycotina</taxon>
        <taxon>Dothideomycetes</taxon>
        <taxon>Pleosporomycetidae</taxon>
        <taxon>Aulographales</taxon>
        <taxon>Rhizodiscinaceae</taxon>
        <taxon>Rhizodiscina</taxon>
    </lineage>
</organism>
<dbReference type="OrthoDB" id="5417895at2759"/>
<name>A0A9P4I3V5_9PEZI</name>
<sequence length="814" mass="90062">MGRPPNKLITEFFERGKKIEDSSNRYEQTCRCCGETFARGRIERLISHLLKKCPVINPHDRQRALLQFHQIPSTSDLSKVSEGNGTTAPPVQLPEQPAPTPSMSALLTLAEVSRHHLNYQTLYTDQEGPPLKRRRFEWNNNPEGTANASDNHKQYGQDHDAGTDGFHSSHGGNVIPGSGHYMASNHYDPTEFLVQEDGTEGRGGEDAASQPTAAHTYQNQEAQLMHILQTATAAQGHLPAQSNASTLQLTASAAAELVSGQDNADTSPENQVEYIYTKSSSDHAPIDPQLHDGSADIERELSKAANRLRPILSKTPPPDMRPTTKPKTRGRFSDIRRKEVQELRKLGACMRCRMLKKTCSTDTPCELCRSIDTARIWKYPCIRTRIADECGLWSSGLFAIQAYHPVNRIRDLLQLQSASGRVELKVGLGIPVLVTFSYAQSTGPASPELDPAFLGNEGIADPTDVQMLDSEHDHALGKLEQYILKLVFCCQDEKASSLMRVTLEHCQRIIVEHKTTFVIRVIELWICTNMLCGSWPLSLSVDPTRSVVSEPLTGDAVINPNLENGIAYPLTPKSHAKAYELIIAQILGATEKRAAIVAKNVMNELERRLLQRQQAQSFETFLVSVVLLACVERMCELYKTFGPDPASLPLEGAEAQPSHADDPELAALAQEILGGVPAQGIEVIDDPKTPAIHPDLPGTDEDPNPQDSIPVSCKPWPLDRPPSFYHEQGERFSDILDMLFKIRNIVPHTTVRAKDRMVVPQGWESGEVKQWFESLRLVEMQEGVSEVSDEGSDTKFLGKILGKGAVTTADRIRS</sequence>
<dbReference type="PANTHER" id="PTHR35392:SF2">
    <property type="entry name" value="ZN(II)2CYS6 TRANSCRIPTION FACTOR (EUROFUNG)"/>
    <property type="match status" value="1"/>
</dbReference>
<proteinExistence type="predicted"/>
<reference evidence="2" key="1">
    <citation type="journal article" date="2020" name="Stud. Mycol.">
        <title>101 Dothideomycetes genomes: a test case for predicting lifestyles and emergence of pathogens.</title>
        <authorList>
            <person name="Haridas S."/>
            <person name="Albert R."/>
            <person name="Binder M."/>
            <person name="Bloem J."/>
            <person name="Labutti K."/>
            <person name="Salamov A."/>
            <person name="Andreopoulos B."/>
            <person name="Baker S."/>
            <person name="Barry K."/>
            <person name="Bills G."/>
            <person name="Bluhm B."/>
            <person name="Cannon C."/>
            <person name="Castanera R."/>
            <person name="Culley D."/>
            <person name="Daum C."/>
            <person name="Ezra D."/>
            <person name="Gonzalez J."/>
            <person name="Henrissat B."/>
            <person name="Kuo A."/>
            <person name="Liang C."/>
            <person name="Lipzen A."/>
            <person name="Lutzoni F."/>
            <person name="Magnuson J."/>
            <person name="Mondo S."/>
            <person name="Nolan M."/>
            <person name="Ohm R."/>
            <person name="Pangilinan J."/>
            <person name="Park H.-J."/>
            <person name="Ramirez L."/>
            <person name="Alfaro M."/>
            <person name="Sun H."/>
            <person name="Tritt A."/>
            <person name="Yoshinaga Y."/>
            <person name="Zwiers L.-H."/>
            <person name="Turgeon B."/>
            <person name="Goodwin S."/>
            <person name="Spatafora J."/>
            <person name="Crous P."/>
            <person name="Grigoriev I."/>
        </authorList>
    </citation>
    <scope>NUCLEOTIDE SEQUENCE</scope>
    <source>
        <strain evidence="2">CBS 133067</strain>
    </source>
</reference>
<comment type="caution">
    <text evidence="2">The sequence shown here is derived from an EMBL/GenBank/DDBJ whole genome shotgun (WGS) entry which is preliminary data.</text>
</comment>